<dbReference type="Pfam" id="PF00528">
    <property type="entry name" value="BPD_transp_1"/>
    <property type="match status" value="1"/>
</dbReference>
<evidence type="ECO:0000313" key="11">
    <source>
        <dbReference type="Proteomes" id="UP000301475"/>
    </source>
</evidence>
<keyword evidence="11" id="KW-1185">Reference proteome</keyword>
<name>A0A4P8Y3A0_9FIRM</name>
<keyword evidence="3 8" id="KW-0813">Transport</keyword>
<evidence type="ECO:0000256" key="8">
    <source>
        <dbReference type="RuleBase" id="RU363032"/>
    </source>
</evidence>
<organism evidence="10 11">
    <name type="scientific">Ruminococcus bovis</name>
    <dbReference type="NCBI Taxonomy" id="2564099"/>
    <lineage>
        <taxon>Bacteria</taxon>
        <taxon>Bacillati</taxon>
        <taxon>Bacillota</taxon>
        <taxon>Clostridia</taxon>
        <taxon>Eubacteriales</taxon>
        <taxon>Oscillospiraceae</taxon>
        <taxon>Ruminococcus</taxon>
    </lineage>
</organism>
<feature type="transmembrane region" description="Helical" evidence="8">
    <location>
        <begin position="93"/>
        <end position="112"/>
    </location>
</feature>
<feature type="transmembrane region" description="Helical" evidence="8">
    <location>
        <begin position="132"/>
        <end position="152"/>
    </location>
</feature>
<dbReference type="KEGG" id="ruj:E5Z56_10775"/>
<dbReference type="GO" id="GO:0005886">
    <property type="term" value="C:plasma membrane"/>
    <property type="evidence" value="ECO:0007669"/>
    <property type="project" value="UniProtKB-SubCell"/>
</dbReference>
<evidence type="ECO:0000256" key="7">
    <source>
        <dbReference type="ARBA" id="ARBA00023136"/>
    </source>
</evidence>
<dbReference type="OrthoDB" id="9807047at2"/>
<keyword evidence="7 8" id="KW-0472">Membrane</keyword>
<sequence>MFKFSRKQLCIPYGLFLVLFVIAPLLVIIYYALTNGEGQFTLSNFTDFFTDSNTIGTLLYSMFTALVTTAVCLLIAYPVALILANSKLKRKSVLLMLFIMPMWINFTLRITALKEILTAIEGNLAFHPFLNTIIGMTYDFLPFMILPLYTTIEKIDKKLLEASNDLGANNRITFLKVTLPLSMPGIISGVTMVFLPVMTNYVVLDMLYNSTYIMGSLIGSYFNAYDWHNGSMISIVLLVIIFIVTIFTNRLGDGVGESRGASL</sequence>
<feature type="transmembrane region" description="Helical" evidence="8">
    <location>
        <begin position="58"/>
        <end position="81"/>
    </location>
</feature>
<dbReference type="RefSeq" id="WP_138157794.1">
    <property type="nucleotide sequence ID" value="NZ_CP039381.1"/>
</dbReference>
<evidence type="ECO:0000256" key="1">
    <source>
        <dbReference type="ARBA" id="ARBA00004651"/>
    </source>
</evidence>
<accession>A0A4P8Y3A0</accession>
<gene>
    <name evidence="10" type="ORF">E5Z56_10775</name>
</gene>
<feature type="domain" description="ABC transmembrane type-1" evidence="9">
    <location>
        <begin position="58"/>
        <end position="248"/>
    </location>
</feature>
<dbReference type="CDD" id="cd06261">
    <property type="entry name" value="TM_PBP2"/>
    <property type="match status" value="1"/>
</dbReference>
<feature type="transmembrane region" description="Helical" evidence="8">
    <location>
        <begin position="173"/>
        <end position="195"/>
    </location>
</feature>
<dbReference type="PANTHER" id="PTHR42929">
    <property type="entry name" value="INNER MEMBRANE ABC TRANSPORTER PERMEASE PROTEIN YDCU-RELATED-RELATED"/>
    <property type="match status" value="1"/>
</dbReference>
<dbReference type="GO" id="GO:0055085">
    <property type="term" value="P:transmembrane transport"/>
    <property type="evidence" value="ECO:0007669"/>
    <property type="project" value="InterPro"/>
</dbReference>
<comment type="similarity">
    <text evidence="2">Belongs to the binding-protein-dependent transport system permease family. CysTW subfamily.</text>
</comment>
<evidence type="ECO:0000256" key="4">
    <source>
        <dbReference type="ARBA" id="ARBA00022475"/>
    </source>
</evidence>
<evidence type="ECO:0000313" key="10">
    <source>
        <dbReference type="EMBL" id="QCT07808.1"/>
    </source>
</evidence>
<keyword evidence="4" id="KW-1003">Cell membrane</keyword>
<evidence type="ECO:0000256" key="5">
    <source>
        <dbReference type="ARBA" id="ARBA00022692"/>
    </source>
</evidence>
<dbReference type="Proteomes" id="UP000301475">
    <property type="component" value="Chromosome"/>
</dbReference>
<feature type="transmembrane region" description="Helical" evidence="8">
    <location>
        <begin position="12"/>
        <end position="33"/>
    </location>
</feature>
<proteinExistence type="inferred from homology"/>
<evidence type="ECO:0000256" key="3">
    <source>
        <dbReference type="ARBA" id="ARBA00022448"/>
    </source>
</evidence>
<dbReference type="PANTHER" id="PTHR42929:SF1">
    <property type="entry name" value="INNER MEMBRANE ABC TRANSPORTER PERMEASE PROTEIN YDCU-RELATED"/>
    <property type="match status" value="1"/>
</dbReference>
<dbReference type="EMBL" id="CP039381">
    <property type="protein sequence ID" value="QCT07808.1"/>
    <property type="molecule type" value="Genomic_DNA"/>
</dbReference>
<keyword evidence="5 8" id="KW-0812">Transmembrane</keyword>
<comment type="subcellular location">
    <subcellularLocation>
        <location evidence="1 8">Cell membrane</location>
        <topology evidence="1 8">Multi-pass membrane protein</topology>
    </subcellularLocation>
</comment>
<dbReference type="AlphaFoldDB" id="A0A4P8Y3A0"/>
<evidence type="ECO:0000256" key="6">
    <source>
        <dbReference type="ARBA" id="ARBA00022989"/>
    </source>
</evidence>
<dbReference type="InterPro" id="IPR000515">
    <property type="entry name" value="MetI-like"/>
</dbReference>
<keyword evidence="6 8" id="KW-1133">Transmembrane helix</keyword>
<dbReference type="SUPFAM" id="SSF161098">
    <property type="entry name" value="MetI-like"/>
    <property type="match status" value="1"/>
</dbReference>
<feature type="transmembrane region" description="Helical" evidence="8">
    <location>
        <begin position="232"/>
        <end position="252"/>
    </location>
</feature>
<dbReference type="Gene3D" id="1.10.3720.10">
    <property type="entry name" value="MetI-like"/>
    <property type="match status" value="1"/>
</dbReference>
<evidence type="ECO:0000259" key="9">
    <source>
        <dbReference type="PROSITE" id="PS50928"/>
    </source>
</evidence>
<evidence type="ECO:0000256" key="2">
    <source>
        <dbReference type="ARBA" id="ARBA00007069"/>
    </source>
</evidence>
<reference evidence="10 11" key="1">
    <citation type="submission" date="2019-04" db="EMBL/GenBank/DDBJ databases">
        <authorList>
            <person name="Embree M."/>
            <person name="Gaffney J.R."/>
        </authorList>
    </citation>
    <scope>NUCLEOTIDE SEQUENCE [LARGE SCALE GENOMIC DNA]</scope>
    <source>
        <strain evidence="10 11">JE7A12</strain>
    </source>
</reference>
<dbReference type="PROSITE" id="PS50928">
    <property type="entry name" value="ABC_TM1"/>
    <property type="match status" value="1"/>
</dbReference>
<protein>
    <submittedName>
        <fullName evidence="10">ABC transporter permease</fullName>
    </submittedName>
</protein>
<dbReference type="InterPro" id="IPR035906">
    <property type="entry name" value="MetI-like_sf"/>
</dbReference>